<keyword evidence="4" id="KW-0472">Membrane</keyword>
<evidence type="ECO:0000313" key="8">
    <source>
        <dbReference type="Proteomes" id="UP000290191"/>
    </source>
</evidence>
<keyword evidence="8" id="KW-1185">Reference proteome</keyword>
<accession>A0A4Q0Y1B5</accession>
<dbReference type="EMBL" id="PDKO01000010">
    <property type="protein sequence ID" value="RXJ62001.1"/>
    <property type="molecule type" value="Genomic_DNA"/>
</dbReference>
<evidence type="ECO:0000256" key="5">
    <source>
        <dbReference type="ARBA" id="ARBA00023211"/>
    </source>
</evidence>
<dbReference type="InterPro" id="IPR029052">
    <property type="entry name" value="Metallo-depent_PP-like"/>
</dbReference>
<dbReference type="InterPro" id="IPR043461">
    <property type="entry name" value="LpxH-like"/>
</dbReference>
<dbReference type="AlphaFoldDB" id="A0A4Q0Y1B5"/>
<reference evidence="7 8" key="1">
    <citation type="submission" date="2017-10" db="EMBL/GenBank/DDBJ databases">
        <title>Genomics of the genus Arcobacter.</title>
        <authorList>
            <person name="Perez-Cataluna A."/>
            <person name="Figueras M.J."/>
        </authorList>
    </citation>
    <scope>NUCLEOTIDE SEQUENCE [LARGE SCALE GENOMIC DNA]</scope>
    <source>
        <strain evidence="7 8">DSM 24636</strain>
    </source>
</reference>
<dbReference type="RefSeq" id="WP_129082541.1">
    <property type="nucleotide sequence ID" value="NZ_CP041070.1"/>
</dbReference>
<dbReference type="GO" id="GO:0008758">
    <property type="term" value="F:UDP-2,3-diacylglucosamine hydrolase activity"/>
    <property type="evidence" value="ECO:0007669"/>
    <property type="project" value="TreeGrafter"/>
</dbReference>
<dbReference type="InterPro" id="IPR004843">
    <property type="entry name" value="Calcineurin-like_PHP"/>
</dbReference>
<protein>
    <submittedName>
        <fullName evidence="7">UDP-2,3-diacylglucosamine hydrolase</fullName>
    </submittedName>
</protein>
<organism evidence="7 8">
    <name type="scientific">Halarcobacter anaerophilus</name>
    <dbReference type="NCBI Taxonomy" id="877500"/>
    <lineage>
        <taxon>Bacteria</taxon>
        <taxon>Pseudomonadati</taxon>
        <taxon>Campylobacterota</taxon>
        <taxon>Epsilonproteobacteria</taxon>
        <taxon>Campylobacterales</taxon>
        <taxon>Arcobacteraceae</taxon>
        <taxon>Halarcobacter</taxon>
    </lineage>
</organism>
<dbReference type="SUPFAM" id="SSF56300">
    <property type="entry name" value="Metallo-dependent phosphatases"/>
    <property type="match status" value="1"/>
</dbReference>
<evidence type="ECO:0000256" key="2">
    <source>
        <dbReference type="ARBA" id="ARBA00022519"/>
    </source>
</evidence>
<keyword evidence="7" id="KW-0378">Hydrolase</keyword>
<comment type="caution">
    <text evidence="7">The sequence shown here is derived from an EMBL/GenBank/DDBJ whole genome shotgun (WGS) entry which is preliminary data.</text>
</comment>
<dbReference type="OrthoDB" id="270739at2"/>
<evidence type="ECO:0000313" key="7">
    <source>
        <dbReference type="EMBL" id="RXJ62001.1"/>
    </source>
</evidence>
<feature type="domain" description="Calcineurin-like phosphoesterase" evidence="6">
    <location>
        <begin position="10"/>
        <end position="196"/>
    </location>
</feature>
<gene>
    <name evidence="7" type="ORF">CRV06_11235</name>
</gene>
<evidence type="ECO:0000256" key="1">
    <source>
        <dbReference type="ARBA" id="ARBA00022475"/>
    </source>
</evidence>
<name>A0A4Q0Y1B5_9BACT</name>
<evidence type="ECO:0000256" key="3">
    <source>
        <dbReference type="ARBA" id="ARBA00022723"/>
    </source>
</evidence>
<keyword evidence="2" id="KW-0997">Cell inner membrane</keyword>
<dbReference type="CDD" id="cd07398">
    <property type="entry name" value="MPP_YbbF-LpxH"/>
    <property type="match status" value="1"/>
</dbReference>
<dbReference type="Pfam" id="PF00149">
    <property type="entry name" value="Metallophos"/>
    <property type="match status" value="1"/>
</dbReference>
<dbReference type="Gene3D" id="3.60.21.10">
    <property type="match status" value="1"/>
</dbReference>
<dbReference type="STRING" id="877500.GCA_000935065_00813"/>
<keyword evidence="5" id="KW-0464">Manganese</keyword>
<evidence type="ECO:0000259" key="6">
    <source>
        <dbReference type="Pfam" id="PF00149"/>
    </source>
</evidence>
<dbReference type="GO" id="GO:0016020">
    <property type="term" value="C:membrane"/>
    <property type="evidence" value="ECO:0007669"/>
    <property type="project" value="GOC"/>
</dbReference>
<evidence type="ECO:0000256" key="4">
    <source>
        <dbReference type="ARBA" id="ARBA00023136"/>
    </source>
</evidence>
<dbReference type="GO" id="GO:0009245">
    <property type="term" value="P:lipid A biosynthetic process"/>
    <property type="evidence" value="ECO:0007669"/>
    <property type="project" value="TreeGrafter"/>
</dbReference>
<keyword evidence="3" id="KW-0479">Metal-binding</keyword>
<dbReference type="Proteomes" id="UP000290191">
    <property type="component" value="Unassembled WGS sequence"/>
</dbReference>
<dbReference type="PANTHER" id="PTHR34990:SF2">
    <property type="entry name" value="BLL8164 PROTEIN"/>
    <property type="match status" value="1"/>
</dbReference>
<dbReference type="PANTHER" id="PTHR34990">
    <property type="entry name" value="UDP-2,3-DIACYLGLUCOSAMINE HYDROLASE-RELATED"/>
    <property type="match status" value="1"/>
</dbReference>
<keyword evidence="1" id="KW-1003">Cell membrane</keyword>
<proteinExistence type="predicted"/>
<sequence length="231" mass="27817">MYLNIKSDSVFVADSHYNERKGQFLIFLKKLKSEEIKTSQLFLMGDMFDFISGESRYFIKRNQELIDIINELSKRVEIIYLEGNHDYNMKVLFPDVLVVKRENQPLCAKYKDKSVQISHGDIFTPWHYDLYCKIIRNHPLLVFLNMIDFGYFISKKIYYTLIEKDICYKMKNFEEFAQRRLKKYSSDIVIEGHFHQGKIFQKKERLYVNIPSLCCENRYFRLNDKFIGEDL</sequence>
<dbReference type="GO" id="GO:0046872">
    <property type="term" value="F:metal ion binding"/>
    <property type="evidence" value="ECO:0007669"/>
    <property type="project" value="UniProtKB-KW"/>
</dbReference>